<evidence type="ECO:0000313" key="23">
    <source>
        <dbReference type="EMBL" id="CAH7686087.1"/>
    </source>
</evidence>
<dbReference type="InterPro" id="IPR010918">
    <property type="entry name" value="PurM-like_C_dom"/>
</dbReference>
<dbReference type="InterPro" id="IPR036604">
    <property type="entry name" value="PurS-like_sf"/>
</dbReference>
<dbReference type="GO" id="GO:0005737">
    <property type="term" value="C:cytoplasm"/>
    <property type="evidence" value="ECO:0007669"/>
    <property type="project" value="UniProtKB-SubCell"/>
</dbReference>
<comment type="subcellular location">
    <subcellularLocation>
        <location evidence="1">Cytoplasm</location>
    </subcellularLocation>
</comment>
<dbReference type="NCBIfam" id="NF003672">
    <property type="entry name" value="PRK05297.1"/>
    <property type="match status" value="1"/>
</dbReference>
<dbReference type="GO" id="GO:0006189">
    <property type="term" value="P:'de novo' IMP biosynthetic process"/>
    <property type="evidence" value="ECO:0007669"/>
    <property type="project" value="InterPro"/>
</dbReference>
<dbReference type="PROSITE" id="PS51273">
    <property type="entry name" value="GATASE_TYPE_1"/>
    <property type="match status" value="1"/>
</dbReference>
<evidence type="ECO:0000259" key="21">
    <source>
        <dbReference type="Pfam" id="PF18076"/>
    </source>
</evidence>
<dbReference type="PANTHER" id="PTHR10099">
    <property type="entry name" value="PHOSPHORIBOSYLFORMYLGLYCINAMIDINE SYNTHASE"/>
    <property type="match status" value="1"/>
</dbReference>
<feature type="domain" description="FGAR-AT PurM N-terminal-like" evidence="22">
    <location>
        <begin position="722"/>
        <end position="882"/>
    </location>
</feature>
<keyword evidence="12" id="KW-0315">Glutamine amidotransferase</keyword>
<reference evidence="23" key="1">
    <citation type="submission" date="2022-06" db="EMBL/GenBank/DDBJ databases">
        <authorList>
            <consortium name="SYNGENTA / RWTH Aachen University"/>
        </authorList>
    </citation>
    <scope>NUCLEOTIDE SEQUENCE</scope>
</reference>
<dbReference type="SMART" id="SM01211">
    <property type="entry name" value="GATase_5"/>
    <property type="match status" value="1"/>
</dbReference>
<sequence length="1475" mass="163407">MVLLYPGPSVLSVVQRSRLLESLAVIDNDISSVDAVWIHVVHPRSEASAIALNDSLTTPSKILSSLLCYGENLLLPHSRQRLIQILSLPLGSSIQNGFLVSPRPGTIPPWSSKATDIAHICELSEHVERIERVGLYLLTTSSGHSKNLNQHWLQTIGHLVHDRMTQTLSSSLPQPISFLVLKKDTVRKPLRSIEIYRQEEEGDQEANMKYAFNQLKSANLNLGLALAEDEITYLASAFTQTSESGKKIRRNPTDVELFMFAQVNSEHCRHKIFNANWKLDDLDRDHTLFSMIRNTHSKQPKYTMSAYHDNAAVIKGPTVPRFGLYPEPSGWTVSRKSYSQKVESMPYIIKVETHNHPTAVSPYEGAATGSGGEIRDEGAVGRGSKPKAALAGFSVSNLHIPGFIQPWETELFGKPNHISSSLDIMLEAPLGSSNYNNEFGRPGLCGYFRTFIQRIPALSEKNCTEVRGFHKPIMIAGGVGNVRPQLISKKKLAPNSKIIVLGGPGLLIGLGGGAASSIQSGSSSAELDFASVQRENAEMERRCQEVIDSCINMGEDDNPIDSIHDVGAGGLSNALPELVFDSGLGGRFELRDIRIDDETMSPMEIWCNESQERYVICLSPEDSSLVTFEAIANRERCPFSVVGITTEEKVLVVTDRLFNNTPVHLSMDTLFGKPPKISRDSKTASAKRFKINLISNYPAGTSITNLIESCSQRVLRLPSVASKSFLITIGDRSVTGLVTRDQMVGRYQVPVADVAVTKTSYGFDLVSGEAMAMGEKSPLSLISAASSAKMAVTEALTNLVAADIPSLEHIKLSANWMCSANHGNEGARLYEAVEAVGIELCSDLGISIPVGKDSMSMKMKWKEDNNEKEVIAPLSLIVTSFSEVVSVENTWTPELKPTDSSSVLVLVDLSNGKRRLGGSAIAQVHNQLGDECPNIDHSSYVKAFVNGCVALHSHPLQPVKAYHDRSDGGIFVSCAEMSFASRIGIQIEIPDDIIEPEEILAFLFNEEAGAVFQCEESAVSILTEVFNQLSLPQTCIRVIGKVHRPNLLGEDQGFSIYRSGIKIWKSSRSTLQSIWSETSYQMQLIRDDPICAKEEFDQIFDNSDPGLFYDNRFEISFDLLKSPLNDRPKVGILRDQGSNGHIEMAFAFVEAGFNAIDIHMTDIISGSVGLGEFRGIVAVGGFSYGDVLGSGNGWSNSILFHRKTKLEFENFFKRTDSFTLGICNGCQMLTNLTEILPNNSGMGGDILIESTWPKMKINRSQRFEARVSMVQIPSNEMNSKSVFLRSLQGSSLPIPVSHGEGRVDFTHHLKKDSHLALQPAIQYIDRATMKPTEIYPTNPNGSYRGLTGFHAANGRILAMMPHPERAIALECNSYFGEQDRKRFGRVGPWFKMFTDCRAWCGYQDLNPFLLSLLISRFGFYLSHLYYEKYCMRNIFILRITIHLIYFSSFLLIYQLIYTCTITQIYMYIIYQTNIK</sequence>
<evidence type="ECO:0000256" key="2">
    <source>
        <dbReference type="ARBA" id="ARBA00004920"/>
    </source>
</evidence>
<dbReference type="SUPFAM" id="SSF52317">
    <property type="entry name" value="Class I glutamine amidotransferase-like"/>
    <property type="match status" value="1"/>
</dbReference>
<dbReference type="Proteomes" id="UP001153365">
    <property type="component" value="Unassembled WGS sequence"/>
</dbReference>
<evidence type="ECO:0000259" key="19">
    <source>
        <dbReference type="Pfam" id="PF02769"/>
    </source>
</evidence>
<dbReference type="Pfam" id="PF13507">
    <property type="entry name" value="GATase_5"/>
    <property type="match status" value="1"/>
</dbReference>
<dbReference type="SUPFAM" id="SSF82697">
    <property type="entry name" value="PurS-like"/>
    <property type="match status" value="1"/>
</dbReference>
<dbReference type="GO" id="GO:0046872">
    <property type="term" value="F:metal ion binding"/>
    <property type="evidence" value="ECO:0007669"/>
    <property type="project" value="UniProtKB-KW"/>
</dbReference>
<dbReference type="SUPFAM" id="SSF55326">
    <property type="entry name" value="PurM N-terminal domain-like"/>
    <property type="match status" value="2"/>
</dbReference>
<evidence type="ECO:0000256" key="10">
    <source>
        <dbReference type="ARBA" id="ARBA00022840"/>
    </source>
</evidence>
<dbReference type="Pfam" id="PF02769">
    <property type="entry name" value="AIRS_C"/>
    <property type="match status" value="2"/>
</dbReference>
<gene>
    <name evidence="23" type="ORF">PPACK8108_LOCUS20692</name>
</gene>
<keyword evidence="9" id="KW-0658">Purine biosynthesis</keyword>
<evidence type="ECO:0000256" key="11">
    <source>
        <dbReference type="ARBA" id="ARBA00022842"/>
    </source>
</evidence>
<keyword evidence="18" id="KW-1133">Transmembrane helix</keyword>
<comment type="pathway">
    <text evidence="2">Purine metabolism; IMP biosynthesis via de novo pathway; 5-amino-1-(5-phospho-D-ribosyl)imidazole from N(2)-formyl-N(1)-(5-phospho-D-ribosyl)glycinamide: step 1/2.</text>
</comment>
<dbReference type="Gene3D" id="3.30.1330.10">
    <property type="entry name" value="PurM-like, N-terminal domain"/>
    <property type="match status" value="2"/>
</dbReference>
<evidence type="ECO:0000256" key="1">
    <source>
        <dbReference type="ARBA" id="ARBA00004496"/>
    </source>
</evidence>
<dbReference type="InterPro" id="IPR055181">
    <property type="entry name" value="FGAR-AT_PurM_N-like"/>
</dbReference>
<evidence type="ECO:0000256" key="18">
    <source>
        <dbReference type="SAM" id="Phobius"/>
    </source>
</evidence>
<dbReference type="CDD" id="cd02204">
    <property type="entry name" value="PurL_repeat2"/>
    <property type="match status" value="1"/>
</dbReference>
<keyword evidence="10" id="KW-0067">ATP-binding</keyword>
<keyword evidence="7" id="KW-0479">Metal-binding</keyword>
<accession>A0AAV0BJ02</accession>
<dbReference type="SUPFAM" id="SSF56042">
    <property type="entry name" value="PurM C-terminal domain-like"/>
    <property type="match status" value="2"/>
</dbReference>
<evidence type="ECO:0000256" key="5">
    <source>
        <dbReference type="ARBA" id="ARBA00022490"/>
    </source>
</evidence>
<evidence type="ECO:0000256" key="3">
    <source>
        <dbReference type="ARBA" id="ARBA00008608"/>
    </source>
</evidence>
<dbReference type="InterPro" id="IPR036921">
    <property type="entry name" value="PurM-like_N_sf"/>
</dbReference>
<evidence type="ECO:0000256" key="12">
    <source>
        <dbReference type="ARBA" id="ARBA00022962"/>
    </source>
</evidence>
<evidence type="ECO:0000313" key="24">
    <source>
        <dbReference type="Proteomes" id="UP001153365"/>
    </source>
</evidence>
<feature type="domain" description="Phosphoribosylformylglycinamidine synthase N-terminal" evidence="21">
    <location>
        <begin position="60"/>
        <end position="174"/>
    </location>
</feature>
<dbReference type="FunFam" id="3.30.1330.10:FF:000002">
    <property type="entry name" value="Phosphoribosylformylglycinamidine synthase"/>
    <property type="match status" value="1"/>
</dbReference>
<evidence type="ECO:0000256" key="13">
    <source>
        <dbReference type="ARBA" id="ARBA00029823"/>
    </source>
</evidence>
<dbReference type="InterPro" id="IPR010073">
    <property type="entry name" value="PurL_large"/>
</dbReference>
<feature type="domain" description="PurM-like C-terminal" evidence="19">
    <location>
        <begin position="906"/>
        <end position="1042"/>
    </location>
</feature>
<dbReference type="InterPro" id="IPR029062">
    <property type="entry name" value="Class_I_gatase-like"/>
</dbReference>
<evidence type="ECO:0000256" key="4">
    <source>
        <dbReference type="ARBA" id="ARBA00012747"/>
    </source>
</evidence>
<dbReference type="InterPro" id="IPR041609">
    <property type="entry name" value="PurL_linker"/>
</dbReference>
<keyword evidence="8" id="KW-0547">Nucleotide-binding</keyword>
<dbReference type="EMBL" id="CALTRL010005770">
    <property type="protein sequence ID" value="CAH7686087.1"/>
    <property type="molecule type" value="Genomic_DNA"/>
</dbReference>
<dbReference type="FunFam" id="3.30.1330.10:FF:000005">
    <property type="entry name" value="Phosphoribosylformylglycinamidine synthase"/>
    <property type="match status" value="1"/>
</dbReference>
<dbReference type="InterPro" id="IPR040707">
    <property type="entry name" value="FGAR-AT_N"/>
</dbReference>
<dbReference type="FunFam" id="3.40.50.880:FF:000008">
    <property type="entry name" value="Phosphoribosylformylglycinamidine synthase"/>
    <property type="match status" value="1"/>
</dbReference>
<keyword evidence="24" id="KW-1185">Reference proteome</keyword>
<feature type="transmembrane region" description="Helical" evidence="18">
    <location>
        <begin position="1435"/>
        <end position="1456"/>
    </location>
</feature>
<dbReference type="EC" id="6.3.5.3" evidence="4"/>
<dbReference type="GO" id="GO:0004642">
    <property type="term" value="F:phosphoribosylformylglycinamidine synthase activity"/>
    <property type="evidence" value="ECO:0007669"/>
    <property type="project" value="UniProtKB-EC"/>
</dbReference>
<evidence type="ECO:0000256" key="9">
    <source>
        <dbReference type="ARBA" id="ARBA00022755"/>
    </source>
</evidence>
<dbReference type="Gene3D" id="3.40.50.880">
    <property type="match status" value="1"/>
</dbReference>
<keyword evidence="6" id="KW-0436">Ligase</keyword>
<evidence type="ECO:0000256" key="6">
    <source>
        <dbReference type="ARBA" id="ARBA00022598"/>
    </source>
</evidence>
<feature type="domain" description="PurM-like C-terminal" evidence="19">
    <location>
        <begin position="494"/>
        <end position="654"/>
    </location>
</feature>
<evidence type="ECO:0000259" key="22">
    <source>
        <dbReference type="Pfam" id="PF22689"/>
    </source>
</evidence>
<dbReference type="HAMAP" id="MF_00419">
    <property type="entry name" value="PurL_1"/>
    <property type="match status" value="1"/>
</dbReference>
<dbReference type="InterPro" id="IPR036676">
    <property type="entry name" value="PurM-like_C_sf"/>
</dbReference>
<keyword evidence="18" id="KW-0812">Transmembrane</keyword>
<name>A0AAV0BJ02_PHAPC</name>
<evidence type="ECO:0000256" key="17">
    <source>
        <dbReference type="ARBA" id="ARBA00071729"/>
    </source>
</evidence>
<evidence type="ECO:0000256" key="14">
    <source>
        <dbReference type="ARBA" id="ARBA00032632"/>
    </source>
</evidence>
<dbReference type="PANTHER" id="PTHR10099:SF1">
    <property type="entry name" value="PHOSPHORIBOSYLFORMYLGLYCINAMIDINE SYNTHASE"/>
    <property type="match status" value="1"/>
</dbReference>
<evidence type="ECO:0000256" key="15">
    <source>
        <dbReference type="ARBA" id="ARBA00052585"/>
    </source>
</evidence>
<dbReference type="GO" id="GO:0005524">
    <property type="term" value="F:ATP binding"/>
    <property type="evidence" value="ECO:0007669"/>
    <property type="project" value="UniProtKB-KW"/>
</dbReference>
<dbReference type="Pfam" id="PF22689">
    <property type="entry name" value="FGAR-AT_PurM_N-like"/>
    <property type="match status" value="1"/>
</dbReference>
<dbReference type="Gene3D" id="3.90.650.10">
    <property type="entry name" value="PurM-like C-terminal domain"/>
    <property type="match status" value="2"/>
</dbReference>
<evidence type="ECO:0000256" key="7">
    <source>
        <dbReference type="ARBA" id="ARBA00022723"/>
    </source>
</evidence>
<protein>
    <recommendedName>
        <fullName evidence="17">Phosphoribosylformylglycinamidine synthase</fullName>
        <ecNumber evidence="4">6.3.5.3</ecNumber>
    </recommendedName>
    <alternativeName>
        <fullName evidence="14">Formylglycinamide ribonucleotide amidotransferase</fullName>
    </alternativeName>
    <alternativeName>
        <fullName evidence="13">Formylglycinamide ribotide amidotransferase</fullName>
    </alternativeName>
</protein>
<dbReference type="Gene3D" id="1.10.8.750">
    <property type="entry name" value="Phosphoribosylformylglycinamidine synthase, linker domain"/>
    <property type="match status" value="1"/>
</dbReference>
<evidence type="ECO:0000256" key="8">
    <source>
        <dbReference type="ARBA" id="ARBA00022741"/>
    </source>
</evidence>
<feature type="domain" description="Phosphoribosylformylglycinamidine synthase linker" evidence="20">
    <location>
        <begin position="215"/>
        <end position="271"/>
    </location>
</feature>
<keyword evidence="11" id="KW-0460">Magnesium</keyword>
<dbReference type="Pfam" id="PF18076">
    <property type="entry name" value="FGAR-AT_N"/>
    <property type="match status" value="1"/>
</dbReference>
<dbReference type="SUPFAM" id="SSF109736">
    <property type="entry name" value="FGAM synthase PurL, linker domain"/>
    <property type="match status" value="1"/>
</dbReference>
<comment type="caution">
    <text evidence="23">The sequence shown here is derived from an EMBL/GenBank/DDBJ whole genome shotgun (WGS) entry which is preliminary data.</text>
</comment>
<comment type="catalytic activity">
    <reaction evidence="15">
        <text>N(2)-formyl-N(1)-(5-phospho-beta-D-ribosyl)glycinamide + L-glutamine + ATP + H2O = 2-formamido-N(1)-(5-O-phospho-beta-D-ribosyl)acetamidine + L-glutamate + ADP + phosphate + H(+)</text>
        <dbReference type="Rhea" id="RHEA:17129"/>
        <dbReference type="ChEBI" id="CHEBI:15377"/>
        <dbReference type="ChEBI" id="CHEBI:15378"/>
        <dbReference type="ChEBI" id="CHEBI:29985"/>
        <dbReference type="ChEBI" id="CHEBI:30616"/>
        <dbReference type="ChEBI" id="CHEBI:43474"/>
        <dbReference type="ChEBI" id="CHEBI:58359"/>
        <dbReference type="ChEBI" id="CHEBI:147286"/>
        <dbReference type="ChEBI" id="CHEBI:147287"/>
        <dbReference type="ChEBI" id="CHEBI:456216"/>
        <dbReference type="EC" id="6.3.5.3"/>
    </reaction>
</comment>
<keyword evidence="5" id="KW-0963">Cytoplasm</keyword>
<keyword evidence="18" id="KW-0472">Membrane</keyword>
<dbReference type="Pfam" id="PF18072">
    <property type="entry name" value="FGAR-AT_linker"/>
    <property type="match status" value="1"/>
</dbReference>
<evidence type="ECO:0000259" key="20">
    <source>
        <dbReference type="Pfam" id="PF18072"/>
    </source>
</evidence>
<comment type="similarity">
    <text evidence="3">In the N-terminal section; belongs to the FGAMS family.</text>
</comment>
<comment type="function">
    <text evidence="16">Phosphoribosylformylglycinamidine synthase involved in the purines biosynthetic pathway. Catalyzes the ATP-dependent conversion of formylglycinamide ribonucleotide (FGAR) and glutamine to yield formylglycinamidine ribonucleotide (FGAM) and glutamate.</text>
</comment>
<proteinExistence type="inferred from homology"/>
<dbReference type="FunFam" id="3.90.650.10:FF:000002">
    <property type="entry name" value="Phosphoribosylformylglycinamidine synthase"/>
    <property type="match status" value="1"/>
</dbReference>
<evidence type="ECO:0000256" key="16">
    <source>
        <dbReference type="ARBA" id="ARBA00057317"/>
    </source>
</evidence>
<dbReference type="NCBIfam" id="TIGR01735">
    <property type="entry name" value="FGAM_synt"/>
    <property type="match status" value="1"/>
</dbReference>
<organism evidence="23 24">
    <name type="scientific">Phakopsora pachyrhizi</name>
    <name type="common">Asian soybean rust disease fungus</name>
    <dbReference type="NCBI Taxonomy" id="170000"/>
    <lineage>
        <taxon>Eukaryota</taxon>
        <taxon>Fungi</taxon>
        <taxon>Dikarya</taxon>
        <taxon>Basidiomycota</taxon>
        <taxon>Pucciniomycotina</taxon>
        <taxon>Pucciniomycetes</taxon>
        <taxon>Pucciniales</taxon>
        <taxon>Phakopsoraceae</taxon>
        <taxon>Phakopsora</taxon>
    </lineage>
</organism>